<dbReference type="InterPro" id="IPR004843">
    <property type="entry name" value="Calcineurin-like_PHP"/>
</dbReference>
<feature type="domain" description="Calcineurin-like phosphoesterase" evidence="5">
    <location>
        <begin position="1"/>
        <end position="196"/>
    </location>
</feature>
<comment type="similarity">
    <text evidence="4">Belongs to the cyclic nucleotide phosphodiesterase class-III family.</text>
</comment>
<dbReference type="InterPro" id="IPR026575">
    <property type="entry name" value="GpdQ/CpdA-like"/>
</dbReference>
<organism evidence="6 7">
    <name type="scientific">Xanthobacter dioxanivorans</name>
    <dbReference type="NCBI Taxonomy" id="2528964"/>
    <lineage>
        <taxon>Bacteria</taxon>
        <taxon>Pseudomonadati</taxon>
        <taxon>Pseudomonadota</taxon>
        <taxon>Alphaproteobacteria</taxon>
        <taxon>Hyphomicrobiales</taxon>
        <taxon>Xanthobacteraceae</taxon>
        <taxon>Xanthobacter</taxon>
    </lineage>
</organism>
<evidence type="ECO:0000259" key="5">
    <source>
        <dbReference type="Pfam" id="PF00149"/>
    </source>
</evidence>
<dbReference type="PANTHER" id="PTHR42988">
    <property type="entry name" value="PHOSPHOHYDROLASE"/>
    <property type="match status" value="1"/>
</dbReference>
<evidence type="ECO:0000256" key="2">
    <source>
        <dbReference type="ARBA" id="ARBA00022801"/>
    </source>
</evidence>
<keyword evidence="1" id="KW-0479">Metal-binding</keyword>
<dbReference type="Pfam" id="PF00149">
    <property type="entry name" value="Metallophos"/>
    <property type="match status" value="1"/>
</dbReference>
<dbReference type="RefSeq" id="WP_203194693.1">
    <property type="nucleotide sequence ID" value="NZ_CP063362.1"/>
</dbReference>
<evidence type="ECO:0000313" key="6">
    <source>
        <dbReference type="EMBL" id="QRG07779.1"/>
    </source>
</evidence>
<gene>
    <name evidence="6" type="ORF">EZH22_05195</name>
</gene>
<dbReference type="GO" id="GO:0004112">
    <property type="term" value="F:cyclic-nucleotide phosphodiesterase activity"/>
    <property type="evidence" value="ECO:0007669"/>
    <property type="project" value="InterPro"/>
</dbReference>
<dbReference type="EMBL" id="CP063362">
    <property type="protein sequence ID" value="QRG07779.1"/>
    <property type="molecule type" value="Genomic_DNA"/>
</dbReference>
<sequence length="258" mass="26526">MLIAQLTDFHVTVAGARVGADVDTRANFAALAAHVGALVPRPDLLLVSGDLAEAGVEEEYAFVLAGLRGLGIPFAAVPGNHDRRAPLRAAFGPHAGQEPGHGGLVLDLPGLRVIGLDTLVEGQGHGAIDPPQLTWLEGVLAGNDGRPVLVFMHHPPFATGIPAFDAIGLRAGRDGLATLLRGRADIAGLLCGHVHRVMAGSFAGHRTFIAPSASHQFALDLDTPGSFRVVREASQIALHRVVDGALVSCLVAGPAAAG</sequence>
<keyword evidence="2" id="KW-0378">Hydrolase</keyword>
<protein>
    <submittedName>
        <fullName evidence="6">Phosphodiesterase</fullName>
    </submittedName>
</protein>
<evidence type="ECO:0000313" key="7">
    <source>
        <dbReference type="Proteomes" id="UP000596427"/>
    </source>
</evidence>
<dbReference type="PANTHER" id="PTHR42988:SF2">
    <property type="entry name" value="CYCLIC NUCLEOTIDE PHOSPHODIESTERASE CBUA0032-RELATED"/>
    <property type="match status" value="1"/>
</dbReference>
<dbReference type="CDD" id="cd07402">
    <property type="entry name" value="MPP_GpdQ"/>
    <property type="match status" value="1"/>
</dbReference>
<dbReference type="GO" id="GO:0046872">
    <property type="term" value="F:metal ion binding"/>
    <property type="evidence" value="ECO:0007669"/>
    <property type="project" value="UniProtKB-KW"/>
</dbReference>
<keyword evidence="3" id="KW-0408">Iron</keyword>
<reference evidence="6 7" key="1">
    <citation type="submission" date="2020-10" db="EMBL/GenBank/DDBJ databases">
        <title>Degradation of 1,4-Dioxane by Xanthobacter sp. YN2, via a Novel Group-2 Soluble Di-Iron Monooxygenase.</title>
        <authorList>
            <person name="Ma F."/>
            <person name="Wang Y."/>
            <person name="Yang J."/>
            <person name="Guo H."/>
            <person name="Su D."/>
            <person name="Yu L."/>
        </authorList>
    </citation>
    <scope>NUCLEOTIDE SEQUENCE [LARGE SCALE GENOMIC DNA]</scope>
    <source>
        <strain evidence="6 7">YN2</strain>
    </source>
</reference>
<proteinExistence type="inferred from homology"/>
<dbReference type="InterPro" id="IPR029052">
    <property type="entry name" value="Metallo-depent_PP-like"/>
</dbReference>
<evidence type="ECO:0000256" key="1">
    <source>
        <dbReference type="ARBA" id="ARBA00022723"/>
    </source>
</evidence>
<accession>A0A974SK08</accession>
<evidence type="ECO:0000256" key="3">
    <source>
        <dbReference type="ARBA" id="ARBA00023004"/>
    </source>
</evidence>
<dbReference type="KEGG" id="xdi:EZH22_05195"/>
<dbReference type="InterPro" id="IPR050884">
    <property type="entry name" value="CNP_phosphodiesterase-III"/>
</dbReference>
<dbReference type="AlphaFoldDB" id="A0A974SK08"/>
<keyword evidence="7" id="KW-1185">Reference proteome</keyword>
<dbReference type="Gene3D" id="3.60.21.40">
    <property type="entry name" value="GpdQ, catalytic alpha/beta sandwich domain"/>
    <property type="match status" value="1"/>
</dbReference>
<dbReference type="SUPFAM" id="SSF56300">
    <property type="entry name" value="Metallo-dependent phosphatases"/>
    <property type="match status" value="1"/>
</dbReference>
<dbReference type="Proteomes" id="UP000596427">
    <property type="component" value="Chromosome"/>
</dbReference>
<dbReference type="InterPro" id="IPR042281">
    <property type="entry name" value="GpdQ_beta-strand"/>
</dbReference>
<name>A0A974SK08_9HYPH</name>
<evidence type="ECO:0000256" key="4">
    <source>
        <dbReference type="ARBA" id="ARBA00025742"/>
    </source>
</evidence>
<dbReference type="InterPro" id="IPR042283">
    <property type="entry name" value="GpdQ_catalytic"/>
</dbReference>
<dbReference type="Gene3D" id="3.30.750.180">
    <property type="entry name" value="GpdQ, beta-strand dimerisation domain"/>
    <property type="match status" value="1"/>
</dbReference>